<dbReference type="AlphaFoldDB" id="A0A7Z0QQ53"/>
<organism evidence="2">
    <name type="scientific">Bradyrhizobium barranii subsp. barranii</name>
    <dbReference type="NCBI Taxonomy" id="2823807"/>
    <lineage>
        <taxon>Bacteria</taxon>
        <taxon>Pseudomonadati</taxon>
        <taxon>Pseudomonadota</taxon>
        <taxon>Alphaproteobacteria</taxon>
        <taxon>Hyphomicrobiales</taxon>
        <taxon>Nitrobacteraceae</taxon>
        <taxon>Bradyrhizobium</taxon>
        <taxon>Bradyrhizobium barranii</taxon>
    </lineage>
</organism>
<keyword evidence="2" id="KW-0378">Hydrolase</keyword>
<dbReference type="InterPro" id="IPR038718">
    <property type="entry name" value="SNF2-like_sf"/>
</dbReference>
<dbReference type="SMART" id="SM00487">
    <property type="entry name" value="DEXDc"/>
    <property type="match status" value="1"/>
</dbReference>
<keyword evidence="2" id="KW-0547">Nucleotide-binding</keyword>
<accession>A0A7Z0QQ53</accession>
<dbReference type="InterPro" id="IPR014001">
    <property type="entry name" value="Helicase_ATP-bd"/>
</dbReference>
<dbReference type="InterPro" id="IPR027417">
    <property type="entry name" value="P-loop_NTPase"/>
</dbReference>
<proteinExistence type="predicted"/>
<keyword evidence="3" id="KW-0614">Plasmid</keyword>
<dbReference type="InterPro" id="IPR001650">
    <property type="entry name" value="Helicase_C-like"/>
</dbReference>
<dbReference type="SUPFAM" id="SSF52540">
    <property type="entry name" value="P-loop containing nucleoside triphosphate hydrolases"/>
    <property type="match status" value="2"/>
</dbReference>
<evidence type="ECO:0000313" key="2">
    <source>
        <dbReference type="EMBL" id="NYY96817.1"/>
    </source>
</evidence>
<keyword evidence="2" id="KW-0347">Helicase</keyword>
<gene>
    <name evidence="3" type="ORF">G6321_00001095</name>
    <name evidence="2" type="ORF">G6321_53990</name>
</gene>
<reference evidence="3 4" key="3">
    <citation type="journal article" date="2022" name="Int. J. Syst. Evol. Microbiol.">
        <title>Strains of Bradyrhizobium barranii sp. nov. associated with legumes native to Canada are symbionts of soybeans and belong to different subspecies (subsp. barranii subsp. nov. and subsp. apii subsp. nov.) and symbiovars (sv. glycinearum and sv. septentrionale).</title>
        <authorList>
            <person name="Bromfield E.S.P."/>
            <person name="Cloutier S."/>
            <person name="Wasai-Hara S."/>
            <person name="Minamisawa K."/>
        </authorList>
    </citation>
    <scope>NUCLEOTIDE SEQUENCE [LARGE SCALE GENOMIC DNA]</scope>
    <source>
        <strain evidence="4">323S2</strain>
        <plasmid evidence="3 4">pBb323S2a</plasmid>
    </source>
</reference>
<reference evidence="2" key="2">
    <citation type="submission" date="2020-06" db="EMBL/GenBank/DDBJ databases">
        <title>Whole Genome Sequence of Bradyrhizobium sp. Strain 323S2.</title>
        <authorList>
            <person name="Bromfield E.S.P."/>
        </authorList>
    </citation>
    <scope>NUCLEOTIDE SEQUENCE [LARGE SCALE GENOMIC DNA]</scope>
    <source>
        <strain evidence="2">323S2</strain>
    </source>
</reference>
<keyword evidence="2" id="KW-0067">ATP-binding</keyword>
<sequence>MGRLNPKQFQLDTIEHVYRKLSRSQSRFLVADEVGLGKTIIARGVIQKFQQNLKARNSREPNNSQELVLYVCSSSDIGKQNIKKLMFEGGEALGDGRASRLTMLFCDQAQSALKAARESGNGRSTGMESDRRYSKLEVVCLTPATSFDFGFPEGKKEERQFLHALLSAAFQERGLKDDLLRKAATSFFTRPAQTDHWGWRSAVKQKLDNEVAWILENRPGVAECLLHRLDQPFLDAAFDFEKSADREVYWKLKIDKRTSILDVFKLALDECDGFLDRKSEWAEQLRALRRIIIRRLREQLALVVVFTLQPHLVILDEFQNFSELLASNPAPGRGTNHIVRTLFDKDARLLLLSATPYKAATADFEAAENSHYRKFWDTIEFLLRFHPNGKELLASIGSNFNLYRKSIQNLREAGDPQFNEAKSCKRKIESELREVMVRTERFRYLDDPANGVKEPEVEPWVDTATSESGELSAPLPGVELQNQDVHYLAWLKKAFRPEQQMFLPEIWASIPYALNLMPKTYKMIGSLYTTGDGLSDCLRTAVRTADAEKYCPTLAEMPLQVLDSAAPNPKLRELIRQLKSEEIYHHLWVCPTKAYYSVDGSGRGPRKRLIFSRWQAVPQAVSILTSLYADEMLGANDESHGDTLKLSYNSVELAPILFHPSLWLAEAGLAIYSKKTCGRASLDVLEQSVAAQLEKELKARRIRVTDGRLDSLETIAAVLHRMEPRSYSELYRNSIDSKFRYWPQTKRATDDDDDADPESSVKSAIEAFHGTSQEEAKKVAKAISRASLKFLTQIALAGPGISLLRVCLQFGLLRFGEGAKVNAAGDCEPEKIFSAVLRTAHGPIRRFFNHSHAGLVIRKLDLKGKPTHLERTAKFCARNHLSAVMDELAFLMDEDLPPFEKRPGDRAVELIENLGSSFRIAVGKPVFREVHGKDRLRAHNRSVSRHIAQAFVDERGVKDDSGKDLLRDQIRRAFNSPFWPFVLVTTSIGQEGLDFHRYCSDVVHWNLPHSPAAFEQREGRIQRYLGKAIRDAWVRDRSWDEFLSTGLRSGSSSTSLSNPWTLILRLLETEETECNVDRRGLSPQWIYERDGEFAHIHRWIFCHPFSRESVAYRRMRDSVLLYRLALGQARQDDLIRALSQQPAFRDSDLKDRRQLVRDLWIDLSPPRLRPRFVQGQ</sequence>
<dbReference type="Pfam" id="PF00271">
    <property type="entry name" value="Helicase_C"/>
    <property type="match status" value="1"/>
</dbReference>
<name>A0A7Z0QQ53_9BRAD</name>
<dbReference type="EMBL" id="JACBFH010000004">
    <property type="protein sequence ID" value="NYY96817.1"/>
    <property type="molecule type" value="Genomic_DNA"/>
</dbReference>
<evidence type="ECO:0000313" key="4">
    <source>
        <dbReference type="Proteomes" id="UP000564836"/>
    </source>
</evidence>
<geneLocation type="plasmid" evidence="3 4">
    <name>pBb323S2a</name>
</geneLocation>
<reference evidence="3 4" key="1">
    <citation type="journal article" date="2017" name="Syst. Appl. Microbiol.">
        <title>Soybeans inoculated with root zone soils of Canadian native legumes harbour diverse and novel Bradyrhizobium spp. that possess agricultural potential.</title>
        <authorList>
            <person name="Bromfield E.S.P."/>
            <person name="Cloutier S."/>
            <person name="Tambong J.T."/>
            <person name="Tran Thi T.V."/>
        </authorList>
    </citation>
    <scope>NUCLEOTIDE SEQUENCE [LARGE SCALE GENOMIC DNA]</scope>
    <source>
        <strain evidence="3 4">323S2</strain>
    </source>
</reference>
<protein>
    <submittedName>
        <fullName evidence="2">DEAD/DEAH box helicase</fullName>
    </submittedName>
</protein>
<dbReference type="GO" id="GO:0004386">
    <property type="term" value="F:helicase activity"/>
    <property type="evidence" value="ECO:0007669"/>
    <property type="project" value="UniProtKB-KW"/>
</dbReference>
<evidence type="ECO:0000313" key="3">
    <source>
        <dbReference type="EMBL" id="UGX89716.1"/>
    </source>
</evidence>
<dbReference type="Gene3D" id="3.40.50.10810">
    <property type="entry name" value="Tandem AAA-ATPase domain"/>
    <property type="match status" value="1"/>
</dbReference>
<evidence type="ECO:0000259" key="1">
    <source>
        <dbReference type="SMART" id="SM00487"/>
    </source>
</evidence>
<dbReference type="RefSeq" id="WP_166354174.1">
    <property type="nucleotide sequence ID" value="NZ_CP049700.1"/>
</dbReference>
<dbReference type="Proteomes" id="UP000564836">
    <property type="component" value="Plasmid pBb323S2a"/>
</dbReference>
<feature type="domain" description="Helicase ATP-binding" evidence="1">
    <location>
        <begin position="2"/>
        <end position="382"/>
    </location>
</feature>
<dbReference type="EMBL" id="CP088278">
    <property type="protein sequence ID" value="UGX89716.1"/>
    <property type="molecule type" value="Genomic_DNA"/>
</dbReference>
<dbReference type="Gene3D" id="3.40.50.300">
    <property type="entry name" value="P-loop containing nucleotide triphosphate hydrolases"/>
    <property type="match status" value="1"/>
</dbReference>